<evidence type="ECO:0000313" key="2">
    <source>
        <dbReference type="EMBL" id="OAN15300.1"/>
    </source>
</evidence>
<gene>
    <name evidence="2" type="ORF">A3783_05000</name>
</gene>
<evidence type="ECO:0000313" key="3">
    <source>
        <dbReference type="Proteomes" id="UP000078447"/>
    </source>
</evidence>
<dbReference type="EMBL" id="LVVL01000001">
    <property type="protein sequence ID" value="OAN15300.1"/>
    <property type="molecule type" value="Genomic_DNA"/>
</dbReference>
<comment type="caution">
    <text evidence="2">The sequence shown here is derived from an EMBL/GenBank/DDBJ whole genome shotgun (WGS) entry which is preliminary data.</text>
</comment>
<dbReference type="InterPro" id="IPR016181">
    <property type="entry name" value="Acyl_CoA_acyltransferase"/>
</dbReference>
<dbReference type="Proteomes" id="UP000078447">
    <property type="component" value="Unassembled WGS sequence"/>
</dbReference>
<sequence>MTGTLTTQTERLTIRPYQLTDFPSWLAQSSVPSSGQPDVAVFTEDWFEAWIAEEQQRAADDLGYCFGVFRTTASDPSGSPITTPGWSSRFSSV</sequence>
<evidence type="ECO:0000256" key="1">
    <source>
        <dbReference type="SAM" id="MobiDB-lite"/>
    </source>
</evidence>
<dbReference type="Gene3D" id="3.40.630.30">
    <property type="match status" value="1"/>
</dbReference>
<proteinExistence type="predicted"/>
<name>A0ABX2VAQ8_9BACL</name>
<dbReference type="RefSeq" id="WP_028106162.1">
    <property type="nucleotide sequence ID" value="NZ_LVVL01000001.1"/>
</dbReference>
<keyword evidence="3" id="KW-1185">Reference proteome</keyword>
<accession>A0ABX2VAQ8</accession>
<dbReference type="SUPFAM" id="SSF55729">
    <property type="entry name" value="Acyl-CoA N-acyltransferases (Nat)"/>
    <property type="match status" value="1"/>
</dbReference>
<organism evidence="2 3">
    <name type="scientific">Exiguobacterium undae</name>
    <dbReference type="NCBI Taxonomy" id="169177"/>
    <lineage>
        <taxon>Bacteria</taxon>
        <taxon>Bacillati</taxon>
        <taxon>Bacillota</taxon>
        <taxon>Bacilli</taxon>
        <taxon>Bacillales</taxon>
        <taxon>Bacillales Family XII. Incertae Sedis</taxon>
        <taxon>Exiguobacterium</taxon>
    </lineage>
</organism>
<reference evidence="2 3" key="1">
    <citation type="submission" date="2016-03" db="EMBL/GenBank/DDBJ databases">
        <authorList>
            <person name="Cho S.-Y."/>
            <person name="Lim S."/>
            <person name="Kim H."/>
            <person name="Soh E.H."/>
            <person name="Moon J.S."/>
        </authorList>
    </citation>
    <scope>NUCLEOTIDE SEQUENCE [LARGE SCALE GENOMIC DNA]</scope>
    <source>
        <strain evidence="2 3">KCTC 3810</strain>
    </source>
</reference>
<protein>
    <submittedName>
        <fullName evidence="2">Uncharacterized protein</fullName>
    </submittedName>
</protein>
<feature type="region of interest" description="Disordered" evidence="1">
    <location>
        <begin position="72"/>
        <end position="93"/>
    </location>
</feature>